<protein>
    <submittedName>
        <fullName evidence="10">Flagellar protein FliO/FliZ</fullName>
    </submittedName>
</protein>
<accession>A0A1H6HH14</accession>
<evidence type="ECO:0000313" key="10">
    <source>
        <dbReference type="EMBL" id="SEH34392.1"/>
    </source>
</evidence>
<evidence type="ECO:0000256" key="9">
    <source>
        <dbReference type="SAM" id="Phobius"/>
    </source>
</evidence>
<dbReference type="GO" id="GO:0009425">
    <property type="term" value="C:bacterial-type flagellum basal body"/>
    <property type="evidence" value="ECO:0007669"/>
    <property type="project" value="UniProtKB-SubCell"/>
</dbReference>
<dbReference type="GO" id="GO:0005886">
    <property type="term" value="C:plasma membrane"/>
    <property type="evidence" value="ECO:0007669"/>
    <property type="project" value="UniProtKB-SubCell"/>
</dbReference>
<keyword evidence="6 9" id="KW-0472">Membrane</keyword>
<dbReference type="AlphaFoldDB" id="A0A1H6HH14"/>
<dbReference type="EMBL" id="FNWO01000005">
    <property type="protein sequence ID" value="SEH34392.1"/>
    <property type="molecule type" value="Genomic_DNA"/>
</dbReference>
<evidence type="ECO:0000256" key="6">
    <source>
        <dbReference type="ARBA" id="ARBA00023136"/>
    </source>
</evidence>
<dbReference type="Proteomes" id="UP000182983">
    <property type="component" value="Unassembled WGS sequence"/>
</dbReference>
<organism evidence="10 11">
    <name type="scientific">Magnetospirillum fulvum</name>
    <name type="common">Rhodospirillum fulvum</name>
    <dbReference type="NCBI Taxonomy" id="1082"/>
    <lineage>
        <taxon>Bacteria</taxon>
        <taxon>Pseudomonadati</taxon>
        <taxon>Pseudomonadota</taxon>
        <taxon>Alphaproteobacteria</taxon>
        <taxon>Rhodospirillales</taxon>
        <taxon>Rhodospirillaceae</taxon>
        <taxon>Magnetospirillum</taxon>
    </lineage>
</organism>
<keyword evidence="7" id="KW-0975">Bacterial flagellum</keyword>
<evidence type="ECO:0000256" key="1">
    <source>
        <dbReference type="ARBA" id="ARBA00004117"/>
    </source>
</evidence>
<dbReference type="InterPro" id="IPR022781">
    <property type="entry name" value="Flagellar_biosynth_FliO"/>
</dbReference>
<keyword evidence="10" id="KW-0966">Cell projection</keyword>
<keyword evidence="11" id="KW-1185">Reference proteome</keyword>
<reference evidence="11" key="1">
    <citation type="submission" date="2016-10" db="EMBL/GenBank/DDBJ databases">
        <authorList>
            <person name="Varghese N."/>
            <person name="Submissions S."/>
        </authorList>
    </citation>
    <scope>NUCLEOTIDE SEQUENCE [LARGE SCALE GENOMIC DNA]</scope>
    <source>
        <strain evidence="11">DSM 13234</strain>
    </source>
</reference>
<sequence length="103" mass="11822">MDTVSYLRFVMSLLAVLAMIFGLLWAARRWGLGLMSPRASGRQRRRLAVQEVLQLDARHRLLLIRRDDREHLLLLGHGDSLVVERDCPAPEFVPIVPKPESPR</sequence>
<keyword evidence="4 9" id="KW-0812">Transmembrane</keyword>
<dbReference type="PANTHER" id="PTHR38766:SF1">
    <property type="entry name" value="FLAGELLAR PROTEIN FLIO"/>
    <property type="match status" value="1"/>
</dbReference>
<dbReference type="PANTHER" id="PTHR38766">
    <property type="entry name" value="FLAGELLAR PROTEIN FLIO"/>
    <property type="match status" value="1"/>
</dbReference>
<keyword evidence="3" id="KW-1003">Cell membrane</keyword>
<evidence type="ECO:0000256" key="7">
    <source>
        <dbReference type="ARBA" id="ARBA00023143"/>
    </source>
</evidence>
<keyword evidence="10" id="KW-0969">Cilium</keyword>
<name>A0A1H6HH14_MAGFU</name>
<proteinExistence type="inferred from homology"/>
<keyword evidence="10" id="KW-0282">Flagellum</keyword>
<evidence type="ECO:0000256" key="3">
    <source>
        <dbReference type="ARBA" id="ARBA00022475"/>
    </source>
</evidence>
<dbReference type="OrthoDB" id="8456606at2"/>
<gene>
    <name evidence="10" type="ORF">SAMN04244559_01628</name>
</gene>
<evidence type="ECO:0000256" key="4">
    <source>
        <dbReference type="ARBA" id="ARBA00022692"/>
    </source>
</evidence>
<dbReference type="InterPro" id="IPR052205">
    <property type="entry name" value="FliO/MopB"/>
</dbReference>
<comment type="similarity">
    <text evidence="8">Belongs to the FliO/MopB family.</text>
</comment>
<evidence type="ECO:0000256" key="2">
    <source>
        <dbReference type="ARBA" id="ARBA00004236"/>
    </source>
</evidence>
<feature type="transmembrane region" description="Helical" evidence="9">
    <location>
        <begin position="6"/>
        <end position="27"/>
    </location>
</feature>
<keyword evidence="5 9" id="KW-1133">Transmembrane helix</keyword>
<evidence type="ECO:0000256" key="5">
    <source>
        <dbReference type="ARBA" id="ARBA00022989"/>
    </source>
</evidence>
<dbReference type="RefSeq" id="WP_074767374.1">
    <property type="nucleotide sequence ID" value="NZ_FNWO01000005.1"/>
</dbReference>
<comment type="subcellular location">
    <subcellularLocation>
        <location evidence="1">Bacterial flagellum basal body</location>
    </subcellularLocation>
    <subcellularLocation>
        <location evidence="2">Cell membrane</location>
    </subcellularLocation>
</comment>
<dbReference type="Pfam" id="PF04347">
    <property type="entry name" value="FliO"/>
    <property type="match status" value="1"/>
</dbReference>
<dbReference type="GO" id="GO:0044781">
    <property type="term" value="P:bacterial-type flagellum organization"/>
    <property type="evidence" value="ECO:0007669"/>
    <property type="project" value="InterPro"/>
</dbReference>
<evidence type="ECO:0000313" key="11">
    <source>
        <dbReference type="Proteomes" id="UP000182983"/>
    </source>
</evidence>
<evidence type="ECO:0000256" key="8">
    <source>
        <dbReference type="ARBA" id="ARBA00037937"/>
    </source>
</evidence>